<dbReference type="RefSeq" id="WP_390321623.1">
    <property type="nucleotide sequence ID" value="NZ_JBHRTP010000018.1"/>
</dbReference>
<feature type="domain" description="DNA polymerase III beta sliding clamp N-terminal" evidence="11">
    <location>
        <begin position="8"/>
        <end position="120"/>
    </location>
</feature>
<name>A0ABV7F087_9BURK</name>
<keyword evidence="15" id="KW-1185">Reference proteome</keyword>
<evidence type="ECO:0000259" key="13">
    <source>
        <dbReference type="Pfam" id="PF02768"/>
    </source>
</evidence>
<evidence type="ECO:0000259" key="12">
    <source>
        <dbReference type="Pfam" id="PF02767"/>
    </source>
</evidence>
<gene>
    <name evidence="14" type="primary">dnaN</name>
    <name evidence="14" type="ORF">ACFOFO_06690</name>
</gene>
<dbReference type="GO" id="GO:0003887">
    <property type="term" value="F:DNA-directed DNA polymerase activity"/>
    <property type="evidence" value="ECO:0007669"/>
    <property type="project" value="UniProtKB-EC"/>
</dbReference>
<keyword evidence="4 10" id="KW-0963">Cytoplasm</keyword>
<comment type="subunit">
    <text evidence="10">Forms a ring-shaped head-to-tail homodimer around DNA.</text>
</comment>
<evidence type="ECO:0000256" key="2">
    <source>
        <dbReference type="ARBA" id="ARBA00010752"/>
    </source>
</evidence>
<protein>
    <recommendedName>
        <fullName evidence="3 10">Beta sliding clamp</fullName>
    </recommendedName>
</protein>
<evidence type="ECO:0000256" key="4">
    <source>
        <dbReference type="ARBA" id="ARBA00022490"/>
    </source>
</evidence>
<evidence type="ECO:0000256" key="6">
    <source>
        <dbReference type="ARBA" id="ARBA00022695"/>
    </source>
</evidence>
<proteinExistence type="inferred from homology"/>
<sequence length="368" mass="41209">MQLVKTPRDSLLRPLQIVSGIVERRHTLPILANILIRKDGEKLSFLSTDIEVQITTHAPIGAGGEVIATTVAARKLLDILRALPESGDVTMKLDNKKMTVQSGKSRFSLQTLAAEEFPTVAQAEHYNTRLSLPQKTLKHLFNMVHFSMAQQDIRYYLNGLLLVVEGKNVMAVATDGHRLAFCQVETEQEFERQEVIIPRKTIVELQRLLEDNDDPVQLEIANNQIKLTFADIELISKLVEGKFPDYTRVVPKGYKNNFSISRDTLLRSLQRAAIMTSDKFKGVRCIMSPGSMKISSTNADQEEAVEELEIDYGGDSVDIGFNVTYLLDVLNNLKCDQVNIALGDSNSSALISIPDNTDFKYVVMPMRI</sequence>
<dbReference type="InterPro" id="IPR022635">
    <property type="entry name" value="DNA_polIII_beta_C"/>
</dbReference>
<evidence type="ECO:0000256" key="5">
    <source>
        <dbReference type="ARBA" id="ARBA00022679"/>
    </source>
</evidence>
<dbReference type="Pfam" id="PF02768">
    <property type="entry name" value="DNA_pol3_beta_3"/>
    <property type="match status" value="1"/>
</dbReference>
<dbReference type="PANTHER" id="PTHR30478">
    <property type="entry name" value="DNA POLYMERASE III SUBUNIT BETA"/>
    <property type="match status" value="1"/>
</dbReference>
<comment type="caution">
    <text evidence="14">The sequence shown here is derived from an EMBL/GenBank/DDBJ whole genome shotgun (WGS) entry which is preliminary data.</text>
</comment>
<dbReference type="Pfam" id="PF00712">
    <property type="entry name" value="DNA_pol3_beta"/>
    <property type="match status" value="1"/>
</dbReference>
<comment type="similarity">
    <text evidence="2 10">Belongs to the beta sliding clamp family.</text>
</comment>
<reference evidence="15" key="1">
    <citation type="journal article" date="2019" name="Int. J. Syst. Evol. Microbiol.">
        <title>The Global Catalogue of Microorganisms (GCM) 10K type strain sequencing project: providing services to taxonomists for standard genome sequencing and annotation.</title>
        <authorList>
            <consortium name="The Broad Institute Genomics Platform"/>
            <consortium name="The Broad Institute Genome Sequencing Center for Infectious Disease"/>
            <person name="Wu L."/>
            <person name="Ma J."/>
        </authorList>
    </citation>
    <scope>NUCLEOTIDE SEQUENCE [LARGE SCALE GENOMIC DNA]</scope>
    <source>
        <strain evidence="15">KCTC 42986</strain>
    </source>
</reference>
<dbReference type="SUPFAM" id="SSF55979">
    <property type="entry name" value="DNA clamp"/>
    <property type="match status" value="3"/>
</dbReference>
<comment type="subcellular location">
    <subcellularLocation>
        <location evidence="1 10">Cytoplasm</location>
    </subcellularLocation>
</comment>
<keyword evidence="7 10" id="KW-0235">DNA replication</keyword>
<dbReference type="PANTHER" id="PTHR30478:SF0">
    <property type="entry name" value="BETA SLIDING CLAMP"/>
    <property type="match status" value="1"/>
</dbReference>
<dbReference type="Gene3D" id="3.70.10.10">
    <property type="match status" value="1"/>
</dbReference>
<evidence type="ECO:0000256" key="7">
    <source>
        <dbReference type="ARBA" id="ARBA00022705"/>
    </source>
</evidence>
<evidence type="ECO:0000313" key="15">
    <source>
        <dbReference type="Proteomes" id="UP001595530"/>
    </source>
</evidence>
<comment type="function">
    <text evidence="10">Confers DNA tethering and processivity to DNA polymerases and other proteins. Acts as a clamp, forming a ring around DNA (a reaction catalyzed by the clamp-loading complex) which diffuses in an ATP-independent manner freely and bidirectionally along dsDNA. Initially characterized for its ability to contact the catalytic subunit of DNA polymerase III (Pol III), a complex, multichain enzyme responsible for most of the replicative synthesis in bacteria; Pol III exhibits 3'-5' exonuclease proofreading activity. The beta chain is required for initiation of replication as well as for processivity of DNA replication.</text>
</comment>
<feature type="domain" description="DNA polymerase III beta sliding clamp central" evidence="12">
    <location>
        <begin position="132"/>
        <end position="245"/>
    </location>
</feature>
<evidence type="ECO:0000256" key="1">
    <source>
        <dbReference type="ARBA" id="ARBA00004496"/>
    </source>
</evidence>
<keyword evidence="6 10" id="KW-0548">Nucleotidyltransferase</keyword>
<dbReference type="SMART" id="SM00480">
    <property type="entry name" value="POL3Bc"/>
    <property type="match status" value="1"/>
</dbReference>
<evidence type="ECO:0000259" key="11">
    <source>
        <dbReference type="Pfam" id="PF00712"/>
    </source>
</evidence>
<evidence type="ECO:0000256" key="10">
    <source>
        <dbReference type="PIRNR" id="PIRNR000804"/>
    </source>
</evidence>
<feature type="domain" description="DNA polymerase III beta sliding clamp C-terminal" evidence="13">
    <location>
        <begin position="248"/>
        <end position="367"/>
    </location>
</feature>
<dbReference type="InterPro" id="IPR046938">
    <property type="entry name" value="DNA_clamp_sf"/>
</dbReference>
<evidence type="ECO:0000313" key="14">
    <source>
        <dbReference type="EMBL" id="MFC3107646.1"/>
    </source>
</evidence>
<dbReference type="NCBIfam" id="TIGR00663">
    <property type="entry name" value="dnan"/>
    <property type="match status" value="1"/>
</dbReference>
<evidence type="ECO:0000256" key="9">
    <source>
        <dbReference type="ARBA" id="ARBA00023125"/>
    </source>
</evidence>
<dbReference type="PIRSF" id="PIRSF000804">
    <property type="entry name" value="DNA_pol_III_b"/>
    <property type="match status" value="1"/>
</dbReference>
<organism evidence="14 15">
    <name type="scientific">Undibacterium arcticum</name>
    <dbReference type="NCBI Taxonomy" id="1762892"/>
    <lineage>
        <taxon>Bacteria</taxon>
        <taxon>Pseudomonadati</taxon>
        <taxon>Pseudomonadota</taxon>
        <taxon>Betaproteobacteria</taxon>
        <taxon>Burkholderiales</taxon>
        <taxon>Oxalobacteraceae</taxon>
        <taxon>Undibacterium</taxon>
    </lineage>
</organism>
<evidence type="ECO:0000256" key="3">
    <source>
        <dbReference type="ARBA" id="ARBA00021035"/>
    </source>
</evidence>
<dbReference type="InterPro" id="IPR001001">
    <property type="entry name" value="DNA_polIII_beta"/>
</dbReference>
<evidence type="ECO:0000256" key="8">
    <source>
        <dbReference type="ARBA" id="ARBA00022932"/>
    </source>
</evidence>
<dbReference type="InterPro" id="IPR022634">
    <property type="entry name" value="DNA_polIII_beta_N"/>
</dbReference>
<dbReference type="CDD" id="cd00140">
    <property type="entry name" value="beta_clamp"/>
    <property type="match status" value="1"/>
</dbReference>
<dbReference type="Proteomes" id="UP001595530">
    <property type="component" value="Unassembled WGS sequence"/>
</dbReference>
<keyword evidence="9" id="KW-0238">DNA-binding</keyword>
<accession>A0ABV7F087</accession>
<dbReference type="EMBL" id="JBHRTP010000018">
    <property type="protein sequence ID" value="MFC3107646.1"/>
    <property type="molecule type" value="Genomic_DNA"/>
</dbReference>
<dbReference type="InterPro" id="IPR022637">
    <property type="entry name" value="DNA_polIII_beta_cen"/>
</dbReference>
<dbReference type="Pfam" id="PF02767">
    <property type="entry name" value="DNA_pol3_beta_2"/>
    <property type="match status" value="1"/>
</dbReference>
<dbReference type="Gene3D" id="3.10.150.10">
    <property type="entry name" value="DNA Polymerase III, subunit A, domain 2"/>
    <property type="match status" value="1"/>
</dbReference>
<keyword evidence="5 10" id="KW-0808">Transferase</keyword>
<keyword evidence="8 10" id="KW-0239">DNA-directed DNA polymerase</keyword>